<dbReference type="GeneID" id="115622175"/>
<dbReference type="RefSeq" id="XP_030371913.1">
    <property type="nucleotide sequence ID" value="XM_030516053.1"/>
</dbReference>
<name>A0A6J2T9W0_DROLE</name>
<feature type="compositionally biased region" description="Basic residues" evidence="1">
    <location>
        <begin position="30"/>
        <end position="41"/>
    </location>
</feature>
<dbReference type="GO" id="GO:0005634">
    <property type="term" value="C:nucleus"/>
    <property type="evidence" value="ECO:0007669"/>
    <property type="project" value="TreeGrafter"/>
</dbReference>
<dbReference type="SMART" id="SM00595">
    <property type="entry name" value="MADF"/>
    <property type="match status" value="1"/>
</dbReference>
<evidence type="ECO:0000256" key="1">
    <source>
        <dbReference type="SAM" id="MobiDB-lite"/>
    </source>
</evidence>
<feature type="domain" description="MADF" evidence="2">
    <location>
        <begin position="58"/>
        <end position="146"/>
    </location>
</feature>
<evidence type="ECO:0000313" key="4">
    <source>
        <dbReference type="RefSeq" id="XP_030371913.1"/>
    </source>
</evidence>
<feature type="compositionally biased region" description="Acidic residues" evidence="1">
    <location>
        <begin position="1"/>
        <end position="10"/>
    </location>
</feature>
<organism evidence="3 4">
    <name type="scientific">Drosophila lebanonensis</name>
    <name type="common">Fruit fly</name>
    <name type="synonym">Scaptodrosophila lebanonensis</name>
    <dbReference type="NCBI Taxonomy" id="7225"/>
    <lineage>
        <taxon>Eukaryota</taxon>
        <taxon>Metazoa</taxon>
        <taxon>Ecdysozoa</taxon>
        <taxon>Arthropoda</taxon>
        <taxon>Hexapoda</taxon>
        <taxon>Insecta</taxon>
        <taxon>Pterygota</taxon>
        <taxon>Neoptera</taxon>
        <taxon>Endopterygota</taxon>
        <taxon>Diptera</taxon>
        <taxon>Brachycera</taxon>
        <taxon>Muscomorpha</taxon>
        <taxon>Ephydroidea</taxon>
        <taxon>Drosophilidae</taxon>
        <taxon>Scaptodrosophila</taxon>
    </lineage>
</organism>
<evidence type="ECO:0000259" key="2">
    <source>
        <dbReference type="PROSITE" id="PS51029"/>
    </source>
</evidence>
<dbReference type="PROSITE" id="PS51029">
    <property type="entry name" value="MADF"/>
    <property type="match status" value="1"/>
</dbReference>
<feature type="region of interest" description="Disordered" evidence="1">
    <location>
        <begin position="1"/>
        <end position="41"/>
    </location>
</feature>
<dbReference type="AlphaFoldDB" id="A0A6J2T9W0"/>
<dbReference type="InterPro" id="IPR006578">
    <property type="entry name" value="MADF-dom"/>
</dbReference>
<dbReference type="InterPro" id="IPR039353">
    <property type="entry name" value="TF_Adf1"/>
</dbReference>
<dbReference type="GO" id="GO:0006357">
    <property type="term" value="P:regulation of transcription by RNA polymerase II"/>
    <property type="evidence" value="ECO:0007669"/>
    <property type="project" value="TreeGrafter"/>
</dbReference>
<dbReference type="PANTHER" id="PTHR12243">
    <property type="entry name" value="MADF DOMAIN TRANSCRIPTION FACTOR"/>
    <property type="match status" value="1"/>
</dbReference>
<protein>
    <submittedName>
        <fullName evidence="4">Uncharacterized protein LOC115622175 isoform X1</fullName>
    </submittedName>
</protein>
<dbReference type="GO" id="GO:0005667">
    <property type="term" value="C:transcription regulator complex"/>
    <property type="evidence" value="ECO:0007669"/>
    <property type="project" value="TreeGrafter"/>
</dbReference>
<keyword evidence="3" id="KW-1185">Reference proteome</keyword>
<dbReference type="Pfam" id="PF10545">
    <property type="entry name" value="MADF_DNA_bdg"/>
    <property type="match status" value="1"/>
</dbReference>
<sequence length="242" mass="28337">MKTEWDDEDEILTKMDPSYDPDENPEIQSTKRRGKKRAPSKKFRPTITKIWSYSNCLKLIELVKQSPSLWNSTAEEYANQSLKSADWHYIYEQFKSNGYSKNDLIAKWNSLRTSYRRRHVVFAENSHLHSPWKFYKEMAFIGPILTSRKKEISVINAATSPSGLNQHLPSTASTSMIKNEEQDRNSIFTTFLLSELRTLPEQDADLLRCRLHRTLLEFNEELNHRKVEVECDADIKFEIDAT</sequence>
<accession>A0A6J2T9W0</accession>
<gene>
    <name evidence="4" type="primary">LOC115622175</name>
</gene>
<dbReference type="Proteomes" id="UP000504634">
    <property type="component" value="Unplaced"/>
</dbReference>
<dbReference type="PANTHER" id="PTHR12243:SF67">
    <property type="entry name" value="COREPRESSOR OF PANGOLIN, ISOFORM A-RELATED"/>
    <property type="match status" value="1"/>
</dbReference>
<evidence type="ECO:0000313" key="3">
    <source>
        <dbReference type="Proteomes" id="UP000504634"/>
    </source>
</evidence>
<proteinExistence type="predicted"/>
<dbReference type="OrthoDB" id="7883883at2759"/>
<reference evidence="4" key="1">
    <citation type="submission" date="2025-08" db="UniProtKB">
        <authorList>
            <consortium name="RefSeq"/>
        </authorList>
    </citation>
    <scope>IDENTIFICATION</scope>
    <source>
        <strain evidence="4">11010-0011.00</strain>
        <tissue evidence="4">Whole body</tissue>
    </source>
</reference>